<evidence type="ECO:0000313" key="2">
    <source>
        <dbReference type="EMBL" id="KKL28531.1"/>
    </source>
</evidence>
<keyword evidence="1" id="KW-0812">Transmembrane</keyword>
<sequence>MVKQTSTPIREHRNNYPLITTIILVVTGLTLSLLAFDALKTMEKEKDLAYFSTITEHRAEIIRDRLLSVIETVESIAALYAASAHVSRLEFNRFVDFQTRGVVGIQAIEW</sequence>
<accession>A0A0F9EF91</accession>
<proteinExistence type="predicted"/>
<dbReference type="EMBL" id="LAZR01035064">
    <property type="protein sequence ID" value="KKL28531.1"/>
    <property type="molecule type" value="Genomic_DNA"/>
</dbReference>
<evidence type="ECO:0000256" key="1">
    <source>
        <dbReference type="SAM" id="Phobius"/>
    </source>
</evidence>
<gene>
    <name evidence="2" type="ORF">LCGC14_2374220</name>
</gene>
<feature type="non-terminal residue" evidence="2">
    <location>
        <position position="110"/>
    </location>
</feature>
<organism evidence="2">
    <name type="scientific">marine sediment metagenome</name>
    <dbReference type="NCBI Taxonomy" id="412755"/>
    <lineage>
        <taxon>unclassified sequences</taxon>
        <taxon>metagenomes</taxon>
        <taxon>ecological metagenomes</taxon>
    </lineage>
</organism>
<feature type="transmembrane region" description="Helical" evidence="1">
    <location>
        <begin position="16"/>
        <end position="36"/>
    </location>
</feature>
<keyword evidence="1" id="KW-0472">Membrane</keyword>
<keyword evidence="1" id="KW-1133">Transmembrane helix</keyword>
<evidence type="ECO:0008006" key="3">
    <source>
        <dbReference type="Google" id="ProtNLM"/>
    </source>
</evidence>
<reference evidence="2" key="1">
    <citation type="journal article" date="2015" name="Nature">
        <title>Complex archaea that bridge the gap between prokaryotes and eukaryotes.</title>
        <authorList>
            <person name="Spang A."/>
            <person name="Saw J.H."/>
            <person name="Jorgensen S.L."/>
            <person name="Zaremba-Niedzwiedzka K."/>
            <person name="Martijn J."/>
            <person name="Lind A.E."/>
            <person name="van Eijk R."/>
            <person name="Schleper C."/>
            <person name="Guy L."/>
            <person name="Ettema T.J."/>
        </authorList>
    </citation>
    <scope>NUCLEOTIDE SEQUENCE</scope>
</reference>
<name>A0A0F9EF91_9ZZZZ</name>
<comment type="caution">
    <text evidence="2">The sequence shown here is derived from an EMBL/GenBank/DDBJ whole genome shotgun (WGS) entry which is preliminary data.</text>
</comment>
<dbReference type="AlphaFoldDB" id="A0A0F9EF91"/>
<protein>
    <recommendedName>
        <fullName evidence="3">CHASE3 domain-containing protein</fullName>
    </recommendedName>
</protein>